<sequence>MAAKWDRWVMWGALGGAGALMVAAVTGRVNRRSGGLLVLREWLDRPLLFGTLVLALFFVALVSSRGKVWARSALGAMVVALAVGTVPLWFLSGVFSGDHRTTRTEAAPGRPDRRLVVQEDTAGFGPDPLFWVYLDEGTGLATRRWDVAYVNGDANSIKELGWAAPDQLRLVTEQGTHLIRIAGNGRPDRTVEDRY</sequence>
<name>A0ABW1EXS2_9ACTN</name>
<evidence type="ECO:0000313" key="2">
    <source>
        <dbReference type="EMBL" id="MFC5885891.1"/>
    </source>
</evidence>
<feature type="transmembrane region" description="Helical" evidence="1">
    <location>
        <begin position="46"/>
        <end position="62"/>
    </location>
</feature>
<protein>
    <submittedName>
        <fullName evidence="2">Uncharacterized protein</fullName>
    </submittedName>
</protein>
<comment type="caution">
    <text evidence="2">The sequence shown here is derived from an EMBL/GenBank/DDBJ whole genome shotgun (WGS) entry which is preliminary data.</text>
</comment>
<keyword evidence="3" id="KW-1185">Reference proteome</keyword>
<feature type="transmembrane region" description="Helical" evidence="1">
    <location>
        <begin position="7"/>
        <end position="26"/>
    </location>
</feature>
<dbReference type="EMBL" id="JBHSOD010000012">
    <property type="protein sequence ID" value="MFC5885891.1"/>
    <property type="molecule type" value="Genomic_DNA"/>
</dbReference>
<evidence type="ECO:0000256" key="1">
    <source>
        <dbReference type="SAM" id="Phobius"/>
    </source>
</evidence>
<accession>A0ABW1EXS2</accession>
<keyword evidence="1" id="KW-0812">Transmembrane</keyword>
<keyword evidence="1" id="KW-1133">Transmembrane helix</keyword>
<organism evidence="2 3">
    <name type="scientific">Kitasatospora aburaviensis</name>
    <dbReference type="NCBI Taxonomy" id="67265"/>
    <lineage>
        <taxon>Bacteria</taxon>
        <taxon>Bacillati</taxon>
        <taxon>Actinomycetota</taxon>
        <taxon>Actinomycetes</taxon>
        <taxon>Kitasatosporales</taxon>
        <taxon>Streptomycetaceae</taxon>
        <taxon>Kitasatospora</taxon>
    </lineage>
</organism>
<gene>
    <name evidence="2" type="ORF">ACFP0N_13015</name>
</gene>
<evidence type="ECO:0000313" key="3">
    <source>
        <dbReference type="Proteomes" id="UP001596067"/>
    </source>
</evidence>
<proteinExistence type="predicted"/>
<dbReference type="RefSeq" id="WP_313763160.1">
    <property type="nucleotide sequence ID" value="NZ_BAAAVH010000107.1"/>
</dbReference>
<feature type="transmembrane region" description="Helical" evidence="1">
    <location>
        <begin position="74"/>
        <end position="95"/>
    </location>
</feature>
<keyword evidence="1" id="KW-0472">Membrane</keyword>
<reference evidence="3" key="1">
    <citation type="journal article" date="2019" name="Int. J. Syst. Evol. Microbiol.">
        <title>The Global Catalogue of Microorganisms (GCM) 10K type strain sequencing project: providing services to taxonomists for standard genome sequencing and annotation.</title>
        <authorList>
            <consortium name="The Broad Institute Genomics Platform"/>
            <consortium name="The Broad Institute Genome Sequencing Center for Infectious Disease"/>
            <person name="Wu L."/>
            <person name="Ma J."/>
        </authorList>
    </citation>
    <scope>NUCLEOTIDE SEQUENCE [LARGE SCALE GENOMIC DNA]</scope>
    <source>
        <strain evidence="3">CGMCC 4.1469</strain>
    </source>
</reference>
<dbReference type="Proteomes" id="UP001596067">
    <property type="component" value="Unassembled WGS sequence"/>
</dbReference>